<reference evidence="7 8" key="1">
    <citation type="submission" date="2015-06" db="EMBL/GenBank/DDBJ databases">
        <title>New insights into the roles of widespread benthic archaea in carbon and nitrogen cycling.</title>
        <authorList>
            <person name="Lazar C.S."/>
            <person name="Baker B.J."/>
            <person name="Seitz K.W."/>
            <person name="Hyde A.S."/>
            <person name="Dick G.J."/>
            <person name="Hinrichs K.-U."/>
            <person name="Teske A.P."/>
        </authorList>
    </citation>
    <scope>NUCLEOTIDE SEQUENCE [LARGE SCALE GENOMIC DNA]</scope>
    <source>
        <strain evidence="7">DG-45</strain>
    </source>
</reference>
<accession>A0A0M0BN04</accession>
<dbReference type="GO" id="GO:0015935">
    <property type="term" value="C:small ribosomal subunit"/>
    <property type="evidence" value="ECO:0007669"/>
    <property type="project" value="UniProtKB-UniRule"/>
</dbReference>
<dbReference type="InterPro" id="IPR005729">
    <property type="entry name" value="Ribosomal_uS10_euk/arc"/>
</dbReference>
<dbReference type="Proteomes" id="UP000037210">
    <property type="component" value="Unassembled WGS sequence"/>
</dbReference>
<comment type="function">
    <text evidence="5">Involved in the binding of tRNA to the ribosomes.</text>
</comment>
<dbReference type="FunFam" id="3.30.70.600:FF:000004">
    <property type="entry name" value="30S ribosomal protein S10"/>
    <property type="match status" value="1"/>
</dbReference>
<evidence type="ECO:0000256" key="3">
    <source>
        <dbReference type="ARBA" id="ARBA00023274"/>
    </source>
</evidence>
<dbReference type="PANTHER" id="PTHR11700">
    <property type="entry name" value="30S RIBOSOMAL PROTEIN S10 FAMILY MEMBER"/>
    <property type="match status" value="1"/>
</dbReference>
<dbReference type="InterPro" id="IPR001848">
    <property type="entry name" value="Ribosomal_uS10"/>
</dbReference>
<evidence type="ECO:0000313" key="8">
    <source>
        <dbReference type="Proteomes" id="UP000037210"/>
    </source>
</evidence>
<name>A0A0M0BN04_9ARCH</name>
<evidence type="ECO:0000256" key="2">
    <source>
        <dbReference type="ARBA" id="ARBA00022980"/>
    </source>
</evidence>
<comment type="similarity">
    <text evidence="1 5">Belongs to the universal ribosomal protein uS10 family.</text>
</comment>
<dbReference type="GO" id="GO:0006412">
    <property type="term" value="P:translation"/>
    <property type="evidence" value="ECO:0007669"/>
    <property type="project" value="UniProtKB-UniRule"/>
</dbReference>
<gene>
    <name evidence="7" type="primary">rps10p</name>
    <name evidence="5" type="synonym">rps10</name>
    <name evidence="7" type="ORF">AC482_05165</name>
</gene>
<dbReference type="Pfam" id="PF00338">
    <property type="entry name" value="Ribosomal_S10"/>
    <property type="match status" value="1"/>
</dbReference>
<dbReference type="InterPro" id="IPR036838">
    <property type="entry name" value="Ribosomal_uS10_dom_sf"/>
</dbReference>
<feature type="domain" description="Small ribosomal subunit protein uS10" evidence="6">
    <location>
        <begin position="5"/>
        <end position="94"/>
    </location>
</feature>
<dbReference type="Gene3D" id="3.30.70.600">
    <property type="entry name" value="Ribosomal protein S10 domain"/>
    <property type="match status" value="1"/>
</dbReference>
<dbReference type="SUPFAM" id="SSF54999">
    <property type="entry name" value="Ribosomal protein S10"/>
    <property type="match status" value="1"/>
</dbReference>
<organism evidence="7 8">
    <name type="scientific">miscellaneous Crenarchaeota group-15 archaeon DG-45</name>
    <dbReference type="NCBI Taxonomy" id="1685127"/>
    <lineage>
        <taxon>Archaea</taxon>
        <taxon>Candidatus Bathyarchaeota</taxon>
        <taxon>MCG-15</taxon>
    </lineage>
</organism>
<dbReference type="PRINTS" id="PR00971">
    <property type="entry name" value="RIBOSOMALS10"/>
</dbReference>
<dbReference type="GO" id="GO:0003735">
    <property type="term" value="F:structural constituent of ribosome"/>
    <property type="evidence" value="ECO:0007669"/>
    <property type="project" value="UniProtKB-UniRule"/>
</dbReference>
<comment type="caution">
    <text evidence="7">The sequence shown here is derived from an EMBL/GenBank/DDBJ whole genome shotgun (WGS) entry which is preliminary data.</text>
</comment>
<evidence type="ECO:0000256" key="4">
    <source>
        <dbReference type="ARBA" id="ARBA00035162"/>
    </source>
</evidence>
<evidence type="ECO:0000259" key="6">
    <source>
        <dbReference type="SMART" id="SM01403"/>
    </source>
</evidence>
<sequence>MKRARIKLTSTDTEKLGLVCDEIKGIAKKIGVKMVGPIPLPTKRMVVPVRRTPCGDGSNTWDKYEMRVHKRLIEIDARERVMRSIMRIRVPNCTWKPILESISI</sequence>
<dbReference type="EMBL" id="LFWZ01000047">
    <property type="protein sequence ID" value="KON29933.1"/>
    <property type="molecule type" value="Genomic_DNA"/>
</dbReference>
<dbReference type="PROSITE" id="PS00361">
    <property type="entry name" value="RIBOSOMAL_S10"/>
    <property type="match status" value="1"/>
</dbReference>
<dbReference type="SMART" id="SM01403">
    <property type="entry name" value="Ribosomal_S10"/>
    <property type="match status" value="1"/>
</dbReference>
<evidence type="ECO:0000256" key="1">
    <source>
        <dbReference type="ARBA" id="ARBA00007102"/>
    </source>
</evidence>
<dbReference type="InterPro" id="IPR027486">
    <property type="entry name" value="Ribosomal_uS10_dom"/>
</dbReference>
<dbReference type="InterPro" id="IPR018268">
    <property type="entry name" value="Ribosomal_uS10_CS"/>
</dbReference>
<keyword evidence="2 5" id="KW-0689">Ribosomal protein</keyword>
<dbReference type="GO" id="GO:0000049">
    <property type="term" value="F:tRNA binding"/>
    <property type="evidence" value="ECO:0007669"/>
    <property type="project" value="UniProtKB-UniRule"/>
</dbReference>
<proteinExistence type="inferred from homology"/>
<dbReference type="NCBIfam" id="TIGR01046">
    <property type="entry name" value="uS10_euk_arch"/>
    <property type="match status" value="1"/>
</dbReference>
<evidence type="ECO:0000256" key="5">
    <source>
        <dbReference type="HAMAP-Rule" id="MF_00508"/>
    </source>
</evidence>
<protein>
    <recommendedName>
        <fullName evidence="4 5">Small ribosomal subunit protein uS10</fullName>
    </recommendedName>
</protein>
<dbReference type="HAMAP" id="MF_00508">
    <property type="entry name" value="Ribosomal_uS10"/>
    <property type="match status" value="1"/>
</dbReference>
<comment type="subunit">
    <text evidence="5">Part of the 30S ribosomal subunit.</text>
</comment>
<keyword evidence="3 5" id="KW-0687">Ribonucleoprotein</keyword>
<evidence type="ECO:0000313" key="7">
    <source>
        <dbReference type="EMBL" id="KON29933.1"/>
    </source>
</evidence>
<dbReference type="AlphaFoldDB" id="A0A0M0BN04"/>